<dbReference type="RefSeq" id="WP_316436022.1">
    <property type="nucleotide sequence ID" value="NZ_CP053587.1"/>
</dbReference>
<name>A0AA96WR09_9CYAN</name>
<evidence type="ECO:0000259" key="1">
    <source>
        <dbReference type="Pfam" id="PF00535"/>
    </source>
</evidence>
<dbReference type="InterPro" id="IPR029044">
    <property type="entry name" value="Nucleotide-diphossugar_trans"/>
</dbReference>
<organism evidence="2">
    <name type="scientific">Leptolyngbya sp. NK1-12</name>
    <dbReference type="NCBI Taxonomy" id="2547451"/>
    <lineage>
        <taxon>Bacteria</taxon>
        <taxon>Bacillati</taxon>
        <taxon>Cyanobacteriota</taxon>
        <taxon>Cyanophyceae</taxon>
        <taxon>Leptolyngbyales</taxon>
        <taxon>Leptolyngbyaceae</taxon>
        <taxon>Leptolyngbya group</taxon>
        <taxon>Leptolyngbya</taxon>
    </lineage>
</organism>
<dbReference type="EMBL" id="CP053587">
    <property type="protein sequence ID" value="WNZ27626.1"/>
    <property type="molecule type" value="Genomic_DNA"/>
</dbReference>
<dbReference type="Pfam" id="PF00535">
    <property type="entry name" value="Glycos_transf_2"/>
    <property type="match status" value="1"/>
</dbReference>
<dbReference type="PANTHER" id="PTHR43179:SF7">
    <property type="entry name" value="RHAMNOSYLTRANSFERASE WBBL"/>
    <property type="match status" value="1"/>
</dbReference>
<proteinExistence type="predicted"/>
<gene>
    <name evidence="2" type="ORF">HJG54_32775</name>
</gene>
<protein>
    <submittedName>
        <fullName evidence="2">Glycosyltransferase</fullName>
    </submittedName>
</protein>
<dbReference type="InterPro" id="IPR001173">
    <property type="entry name" value="Glyco_trans_2-like"/>
</dbReference>
<dbReference type="SUPFAM" id="SSF53448">
    <property type="entry name" value="Nucleotide-diphospho-sugar transferases"/>
    <property type="match status" value="1"/>
</dbReference>
<sequence>MSQPNVVLIVGPRERFSSTQTSLESIYRDTDYPFDLVYVDVCTPPLIRRYLEAQAQEKQFKLLRTDYFVSPSQAKNVGLRYVLEHAKDVYKYVVFIENDVIVKPGWLTKLVECAEATNAAVVGPLTCIGQPAHQVIHNAGGKSYITTEVKDGQIRRYIYQSAALTGKAVADVPDKLHRKKTDYVEFHCMLVRTAIFEKIGLLDEGMLATREHIDFCFMVTQAGGSIYSEREAVITTDTIGIESNQQGLVSWFGSVQLPDFKWFDLPYFMVRWNDEWDLASLHHLRQKWQLTEDEYFKKRYKKVGARRHELLVKPLVRRLTFGQGNAWVESVLVAVERLVNRWFYYRYLQQRQRVLKQTSQSNREWNREPAMATTELYR</sequence>
<reference evidence="2" key="1">
    <citation type="submission" date="2020-05" db="EMBL/GenBank/DDBJ databases">
        <authorList>
            <person name="Zhu T."/>
            <person name="Keshari N."/>
            <person name="Lu X."/>
        </authorList>
    </citation>
    <scope>NUCLEOTIDE SEQUENCE</scope>
    <source>
        <strain evidence="2">NK1-12</strain>
    </source>
</reference>
<evidence type="ECO:0000313" key="2">
    <source>
        <dbReference type="EMBL" id="WNZ27626.1"/>
    </source>
</evidence>
<feature type="domain" description="Glycosyltransferase 2-like" evidence="1">
    <location>
        <begin position="20"/>
        <end position="125"/>
    </location>
</feature>
<dbReference type="Gene3D" id="3.90.550.10">
    <property type="entry name" value="Spore Coat Polysaccharide Biosynthesis Protein SpsA, Chain A"/>
    <property type="match status" value="1"/>
</dbReference>
<dbReference type="PANTHER" id="PTHR43179">
    <property type="entry name" value="RHAMNOSYLTRANSFERASE WBBL"/>
    <property type="match status" value="1"/>
</dbReference>
<dbReference type="AlphaFoldDB" id="A0AA96WR09"/>
<accession>A0AA96WR09</accession>